<evidence type="ECO:0000313" key="8">
    <source>
        <dbReference type="Proteomes" id="UP000249377"/>
    </source>
</evidence>
<evidence type="ECO:0000256" key="3">
    <source>
        <dbReference type="ARBA" id="ARBA00022692"/>
    </source>
</evidence>
<dbReference type="Pfam" id="PF03706">
    <property type="entry name" value="LPG_synthase_TM"/>
    <property type="match status" value="1"/>
</dbReference>
<comment type="catalytic activity">
    <reaction evidence="6">
        <text>L-lysyl-tRNA(Lys) + a 1,2-diacyl-sn-glycero-3-phospho-(1'-sn-glycerol) = a 1,2-diacyl-sn-glycero-3-phospho-1'-(3'-O-L-lysyl)-sn-glycerol + tRNA(Lys)</text>
        <dbReference type="Rhea" id="RHEA:10668"/>
        <dbReference type="Rhea" id="RHEA-COMP:9696"/>
        <dbReference type="Rhea" id="RHEA-COMP:9697"/>
        <dbReference type="ChEBI" id="CHEBI:64716"/>
        <dbReference type="ChEBI" id="CHEBI:75792"/>
        <dbReference type="ChEBI" id="CHEBI:78442"/>
        <dbReference type="ChEBI" id="CHEBI:78529"/>
        <dbReference type="EC" id="2.3.2.3"/>
    </reaction>
</comment>
<feature type="transmembrane region" description="Helical" evidence="6">
    <location>
        <begin position="267"/>
        <end position="287"/>
    </location>
</feature>
<dbReference type="InterPro" id="IPR022791">
    <property type="entry name" value="L-PG_synthase/AglD"/>
</dbReference>
<gene>
    <name evidence="6" type="primary">mprF</name>
    <name evidence="7" type="ORF">DPQ25_06105</name>
</gene>
<evidence type="ECO:0000256" key="4">
    <source>
        <dbReference type="ARBA" id="ARBA00022989"/>
    </source>
</evidence>
<keyword evidence="6" id="KW-0443">Lipid metabolism</keyword>
<proteinExistence type="inferred from homology"/>
<feature type="transmembrane region" description="Helical" evidence="6">
    <location>
        <begin position="130"/>
        <end position="152"/>
    </location>
</feature>
<keyword evidence="5 6" id="KW-0472">Membrane</keyword>
<keyword evidence="2" id="KW-1003">Cell membrane</keyword>
<dbReference type="PANTHER" id="PTHR37693:SF1">
    <property type="entry name" value="INTEGRAL MEMBRANE PROTEIN"/>
    <property type="match status" value="1"/>
</dbReference>
<dbReference type="GO" id="GO:0046677">
    <property type="term" value="P:response to antibiotic"/>
    <property type="evidence" value="ECO:0007669"/>
    <property type="project" value="UniProtKB-KW"/>
</dbReference>
<name>A0A328UEB3_9FIRM</name>
<evidence type="ECO:0000256" key="5">
    <source>
        <dbReference type="ARBA" id="ARBA00023136"/>
    </source>
</evidence>
<dbReference type="EC" id="2.3.2.3" evidence="6"/>
<comment type="subcellular location">
    <subcellularLocation>
        <location evidence="1 6">Cell membrane</location>
        <topology evidence="1 6">Multi-pass membrane protein</topology>
    </subcellularLocation>
</comment>
<comment type="caution">
    <text evidence="7">The sequence shown here is derived from an EMBL/GenBank/DDBJ whole genome shotgun (WGS) entry which is preliminary data.</text>
</comment>
<evidence type="ECO:0000256" key="2">
    <source>
        <dbReference type="ARBA" id="ARBA00022475"/>
    </source>
</evidence>
<keyword evidence="6" id="KW-0808">Transferase</keyword>
<dbReference type="GO" id="GO:0050071">
    <property type="term" value="F:phosphatidylglycerol lysyltransferase activity"/>
    <property type="evidence" value="ECO:0007669"/>
    <property type="project" value="UniProtKB-EC"/>
</dbReference>
<keyword evidence="8" id="KW-1185">Reference proteome</keyword>
<feature type="transmembrane region" description="Helical" evidence="6">
    <location>
        <begin position="158"/>
        <end position="181"/>
    </location>
</feature>
<feature type="transmembrane region" description="Helical" evidence="6">
    <location>
        <begin position="49"/>
        <end position="70"/>
    </location>
</feature>
<dbReference type="Proteomes" id="UP000249377">
    <property type="component" value="Unassembled WGS sequence"/>
</dbReference>
<feature type="transmembrane region" description="Helical" evidence="6">
    <location>
        <begin position="12"/>
        <end position="29"/>
    </location>
</feature>
<feature type="transmembrane region" description="Helical" evidence="6">
    <location>
        <begin position="233"/>
        <end position="255"/>
    </location>
</feature>
<dbReference type="AlphaFoldDB" id="A0A328UEB3"/>
<dbReference type="GO" id="GO:0006629">
    <property type="term" value="P:lipid metabolic process"/>
    <property type="evidence" value="ECO:0007669"/>
    <property type="project" value="UniProtKB-KW"/>
</dbReference>
<comment type="similarity">
    <text evidence="6">Belongs to the LPG synthase family.</text>
</comment>
<reference evidence="7 8" key="1">
    <citation type="submission" date="2018-06" db="EMBL/GenBank/DDBJ databases">
        <title>Noncontiguous genome sequence of Ruminococcaceae bacterium ASD2818.</title>
        <authorList>
            <person name="Chaplin A.V."/>
            <person name="Sokolova S.R."/>
            <person name="Kochetkova T.O."/>
            <person name="Goltsov A.Y."/>
            <person name="Trofimov D.Y."/>
            <person name="Efimov B.A."/>
        </authorList>
    </citation>
    <scope>NUCLEOTIDE SEQUENCE [LARGE SCALE GENOMIC DNA]</scope>
    <source>
        <strain evidence="7 8">ASD2818</strain>
    </source>
</reference>
<evidence type="ECO:0000256" key="6">
    <source>
        <dbReference type="RuleBase" id="RU363042"/>
    </source>
</evidence>
<organism evidence="7 8">
    <name type="scientific">Hydrogeniiclostridium mannosilyticum</name>
    <dbReference type="NCBI Taxonomy" id="2764322"/>
    <lineage>
        <taxon>Bacteria</taxon>
        <taxon>Bacillati</taxon>
        <taxon>Bacillota</taxon>
        <taxon>Clostridia</taxon>
        <taxon>Eubacteriales</taxon>
        <taxon>Acutalibacteraceae</taxon>
        <taxon>Hydrogeniiclostridium</taxon>
    </lineage>
</organism>
<feature type="transmembrane region" description="Helical" evidence="6">
    <location>
        <begin position="319"/>
        <end position="335"/>
    </location>
</feature>
<dbReference type="RefSeq" id="WP_112332274.1">
    <property type="nucleotide sequence ID" value="NZ_JADPHD010000005.1"/>
</dbReference>
<sequence>MSIRSKIKKNLFAIISIGLALVVMTGFLLSNDGLARFGEIMQNLQVHWFALALCAAVGTWLLEGFVQGIFCRRVDKKWTYGRSFSVGMTGYLYSALTPFSTGGQPMQIYYMGKMGMDVGKAGAVIAMKSLVYQVVMVLYSLVVVVTQVRFFQANITDFSFLTVIGLISNVLFISAIFLFILSEKMTDKILRFGIRWLYRLKLCKRPLKRYHGIHSQLAMFHGSSKMLGRSWRLYLSTGLLTVVQMTVNSLITYFLYRSFNLSGESAFVMISAQVFVNMVSAFVPLPGASAGAEVSFYLFFGSFFGKLYIAPALFLWRTISYYFNILFGVAFCYWGDRKYSVRRGKPAEAEPAAGE</sequence>
<evidence type="ECO:0000313" key="7">
    <source>
        <dbReference type="EMBL" id="RAQ29858.1"/>
    </source>
</evidence>
<dbReference type="GO" id="GO:0005886">
    <property type="term" value="C:plasma membrane"/>
    <property type="evidence" value="ECO:0007669"/>
    <property type="project" value="UniProtKB-SubCell"/>
</dbReference>
<dbReference type="NCBIfam" id="TIGR00374">
    <property type="entry name" value="flippase-like domain"/>
    <property type="match status" value="1"/>
</dbReference>
<dbReference type="PANTHER" id="PTHR37693">
    <property type="entry name" value="PHOSPHATIDYLGLYCEROL LYSYLTRANSFERASE"/>
    <property type="match status" value="1"/>
</dbReference>
<protein>
    <recommendedName>
        <fullName evidence="6">Phosphatidylglycerol lysyltransferase</fullName>
        <ecNumber evidence="6">2.3.2.3</ecNumber>
    </recommendedName>
    <alternativeName>
        <fullName evidence="6">Lysylphosphatidylglycerol synthase</fullName>
    </alternativeName>
</protein>
<accession>A0A328UEB3</accession>
<evidence type="ECO:0000256" key="1">
    <source>
        <dbReference type="ARBA" id="ARBA00004651"/>
    </source>
</evidence>
<keyword evidence="4 6" id="KW-1133">Transmembrane helix</keyword>
<comment type="function">
    <text evidence="6">Catalyzes the transfer of a lysyl group from L-lysyl-tRNA(Lys) to membrane-bound phosphatidylglycerol (PG), which produces lysylphosphatidylglycerol (LPG), a major component of the bacterial membrane with a positive net charge. LPG synthesis contributes to bacterial virulence as it is involved in the resistance mechanism against cationic antimicrobial peptides (CAMP) produces by the host's immune system (defensins, cathelicidins) and by the competing microorganisms.</text>
</comment>
<dbReference type="EMBL" id="QLYR01000002">
    <property type="protein sequence ID" value="RAQ29858.1"/>
    <property type="molecule type" value="Genomic_DNA"/>
</dbReference>
<keyword evidence="3 6" id="KW-0812">Transmembrane</keyword>
<keyword evidence="6" id="KW-0046">Antibiotic resistance</keyword>